<dbReference type="SUPFAM" id="SSF48097">
    <property type="entry name" value="Regulator of G-protein signaling, RGS"/>
    <property type="match status" value="1"/>
</dbReference>
<dbReference type="PROSITE" id="PS50132">
    <property type="entry name" value="RGS"/>
    <property type="match status" value="1"/>
</dbReference>
<evidence type="ECO:0000313" key="4">
    <source>
        <dbReference type="Proteomes" id="UP001219355"/>
    </source>
</evidence>
<dbReference type="InterPro" id="IPR044926">
    <property type="entry name" value="RGS_subdomain_2"/>
</dbReference>
<feature type="compositionally biased region" description="Polar residues" evidence="1">
    <location>
        <begin position="219"/>
        <end position="230"/>
    </location>
</feature>
<evidence type="ECO:0000313" key="3">
    <source>
        <dbReference type="EMBL" id="WEW55432.1"/>
    </source>
</evidence>
<dbReference type="InterPro" id="IPR016137">
    <property type="entry name" value="RGS"/>
</dbReference>
<keyword evidence="4" id="KW-1185">Reference proteome</keyword>
<protein>
    <recommendedName>
        <fullName evidence="2">RGS domain-containing protein</fullName>
    </recommendedName>
</protein>
<reference evidence="3" key="1">
    <citation type="submission" date="2023-03" db="EMBL/GenBank/DDBJ databases">
        <title>Emydomyces testavorans Genome Sequence.</title>
        <authorList>
            <person name="Hoyer L."/>
        </authorList>
    </citation>
    <scope>NUCLEOTIDE SEQUENCE</scope>
    <source>
        <strain evidence="3">16-2883</strain>
    </source>
</reference>
<feature type="domain" description="RGS" evidence="2">
    <location>
        <begin position="41"/>
        <end position="150"/>
    </location>
</feature>
<organism evidence="3 4">
    <name type="scientific">Emydomyces testavorans</name>
    <dbReference type="NCBI Taxonomy" id="2070801"/>
    <lineage>
        <taxon>Eukaryota</taxon>
        <taxon>Fungi</taxon>
        <taxon>Dikarya</taxon>
        <taxon>Ascomycota</taxon>
        <taxon>Pezizomycotina</taxon>
        <taxon>Eurotiomycetes</taxon>
        <taxon>Eurotiomycetidae</taxon>
        <taxon>Onygenales</taxon>
        <taxon>Nannizziopsiaceae</taxon>
        <taxon>Emydomyces</taxon>
    </lineage>
</organism>
<dbReference type="InterPro" id="IPR036305">
    <property type="entry name" value="RGS_sf"/>
</dbReference>
<dbReference type="AlphaFoldDB" id="A0AAF0DDB0"/>
<dbReference type="EMBL" id="CP120627">
    <property type="protein sequence ID" value="WEW55432.1"/>
    <property type="molecule type" value="Genomic_DNA"/>
</dbReference>
<feature type="region of interest" description="Disordered" evidence="1">
    <location>
        <begin position="173"/>
        <end position="281"/>
    </location>
</feature>
<dbReference type="Proteomes" id="UP001219355">
    <property type="component" value="Chromosome 1"/>
</dbReference>
<feature type="compositionally biased region" description="Low complexity" evidence="1">
    <location>
        <begin position="231"/>
        <end position="247"/>
    </location>
</feature>
<feature type="compositionally biased region" description="Basic residues" evidence="1">
    <location>
        <begin position="271"/>
        <end position="281"/>
    </location>
</feature>
<sequence length="281" mass="31201">MESWGPSRPLSIAVPGSQHARPTLDDVLSDRSPPPYTLSAFTAYLSQNHCLETLEFTKDAERYRAYYHKPERNDTPETHSQRLRIYWNRIINAYIVPGAPREINLPSAVRDGLLSHSHSVRPPHPDVLQAAVRRMRDLMDESIFLPFLNSRCLSQPPALTSYQRPPNIGEARVSRTTSMRRHISPETSFAVPRSMGYSSHPTSGSHSTSFNPACRNSPHGYTSGDSGSGNLTDDSSSLPSSPGAGEPMTPPTTPPGTNMHSPRNRSDKGWKKMGMKLGWKK</sequence>
<evidence type="ECO:0000259" key="2">
    <source>
        <dbReference type="PROSITE" id="PS50132"/>
    </source>
</evidence>
<dbReference type="PANTHER" id="PTHR10845:SF267">
    <property type="entry name" value="REGULATOR OF G PROTEIN SIGNALING DOMAIN PROTEIN (AFU_ORTHOLOGUE AFUA_6G06860)"/>
    <property type="match status" value="1"/>
</dbReference>
<dbReference type="SMART" id="SM00315">
    <property type="entry name" value="RGS"/>
    <property type="match status" value="1"/>
</dbReference>
<name>A0AAF0DDB0_9EURO</name>
<dbReference type="Gene3D" id="1.10.167.10">
    <property type="entry name" value="Regulator of G-protein Signalling 4, domain 2"/>
    <property type="match status" value="1"/>
</dbReference>
<accession>A0AAF0DDB0</accession>
<dbReference type="PANTHER" id="PTHR10845">
    <property type="entry name" value="REGULATOR OF G PROTEIN SIGNALING"/>
    <property type="match status" value="1"/>
</dbReference>
<gene>
    <name evidence="3" type="ORF">PRK78_000863</name>
</gene>
<proteinExistence type="predicted"/>
<evidence type="ECO:0000256" key="1">
    <source>
        <dbReference type="SAM" id="MobiDB-lite"/>
    </source>
</evidence>
<dbReference type="CDD" id="cd07440">
    <property type="entry name" value="RGS"/>
    <property type="match status" value="1"/>
</dbReference>
<feature type="compositionally biased region" description="Low complexity" evidence="1">
    <location>
        <begin position="198"/>
        <end position="209"/>
    </location>
</feature>
<feature type="region of interest" description="Disordered" evidence="1">
    <location>
        <begin position="1"/>
        <end position="31"/>
    </location>
</feature>
<dbReference type="Pfam" id="PF00615">
    <property type="entry name" value="RGS"/>
    <property type="match status" value="1"/>
</dbReference>